<protein>
    <submittedName>
        <fullName evidence="3">Probable RNA-directed DNA polymerase from transposon BS</fullName>
    </submittedName>
</protein>
<sequence length="262" mass="29362">MRVGGSDVLRPPEASSRRSQTDRAKNAALRHASAYPTAKCRPRAQGYIPIPPLTRPDDSVSLDDAEIAECLADSIESQCSHAYPPHDIAHINHIEEEVQHKASLEPKDDLPPVSLREVRTLFKFLKTKKAPGLDEITFPLAWKEAEVIGIHKPGKPRDLPARYRPISLLSGLGKLFERILKTHLSDHLLGKGPIIDEQLGFRPVHSYPQQVIHLVEYISEGFKSKQKTVAVFFDVAKAFDMVWHAGRIYKLHALEVLIILST</sequence>
<evidence type="ECO:0000313" key="3">
    <source>
        <dbReference type="EMBL" id="GBP56441.1"/>
    </source>
</evidence>
<evidence type="ECO:0000313" key="4">
    <source>
        <dbReference type="Proteomes" id="UP000299102"/>
    </source>
</evidence>
<keyword evidence="3" id="KW-0808">Transferase</keyword>
<comment type="caution">
    <text evidence="3">The sequence shown here is derived from an EMBL/GenBank/DDBJ whole genome shotgun (WGS) entry which is preliminary data.</text>
</comment>
<dbReference type="OrthoDB" id="418748at2759"/>
<feature type="region of interest" description="Disordered" evidence="1">
    <location>
        <begin position="1"/>
        <end position="37"/>
    </location>
</feature>
<keyword evidence="3" id="KW-0548">Nucleotidyltransferase</keyword>
<keyword evidence="4" id="KW-1185">Reference proteome</keyword>
<dbReference type="Proteomes" id="UP000299102">
    <property type="component" value="Unassembled WGS sequence"/>
</dbReference>
<organism evidence="3 4">
    <name type="scientific">Eumeta variegata</name>
    <name type="common">Bagworm moth</name>
    <name type="synonym">Eumeta japonica</name>
    <dbReference type="NCBI Taxonomy" id="151549"/>
    <lineage>
        <taxon>Eukaryota</taxon>
        <taxon>Metazoa</taxon>
        <taxon>Ecdysozoa</taxon>
        <taxon>Arthropoda</taxon>
        <taxon>Hexapoda</taxon>
        <taxon>Insecta</taxon>
        <taxon>Pterygota</taxon>
        <taxon>Neoptera</taxon>
        <taxon>Endopterygota</taxon>
        <taxon>Lepidoptera</taxon>
        <taxon>Glossata</taxon>
        <taxon>Ditrysia</taxon>
        <taxon>Tineoidea</taxon>
        <taxon>Psychidae</taxon>
        <taxon>Oiketicinae</taxon>
        <taxon>Eumeta</taxon>
    </lineage>
</organism>
<proteinExistence type="predicted"/>
<dbReference type="GO" id="GO:0003964">
    <property type="term" value="F:RNA-directed DNA polymerase activity"/>
    <property type="evidence" value="ECO:0007669"/>
    <property type="project" value="UniProtKB-KW"/>
</dbReference>
<dbReference type="Pfam" id="PF00078">
    <property type="entry name" value="RVT_1"/>
    <property type="match status" value="1"/>
</dbReference>
<evidence type="ECO:0000256" key="1">
    <source>
        <dbReference type="SAM" id="MobiDB-lite"/>
    </source>
</evidence>
<dbReference type="AlphaFoldDB" id="A0A4C1WYK8"/>
<feature type="domain" description="Reverse transcriptase" evidence="2">
    <location>
        <begin position="131"/>
        <end position="262"/>
    </location>
</feature>
<dbReference type="InterPro" id="IPR000477">
    <property type="entry name" value="RT_dom"/>
</dbReference>
<feature type="compositionally biased region" description="Basic and acidic residues" evidence="1">
    <location>
        <begin position="15"/>
        <end position="25"/>
    </location>
</feature>
<dbReference type="PANTHER" id="PTHR19446">
    <property type="entry name" value="REVERSE TRANSCRIPTASES"/>
    <property type="match status" value="1"/>
</dbReference>
<reference evidence="3 4" key="1">
    <citation type="journal article" date="2019" name="Commun. Biol.">
        <title>The bagworm genome reveals a unique fibroin gene that provides high tensile strength.</title>
        <authorList>
            <person name="Kono N."/>
            <person name="Nakamura H."/>
            <person name="Ohtoshi R."/>
            <person name="Tomita M."/>
            <person name="Numata K."/>
            <person name="Arakawa K."/>
        </authorList>
    </citation>
    <scope>NUCLEOTIDE SEQUENCE [LARGE SCALE GENOMIC DNA]</scope>
</reference>
<dbReference type="CDD" id="cd01650">
    <property type="entry name" value="RT_nLTR_like"/>
    <property type="match status" value="1"/>
</dbReference>
<accession>A0A4C1WYK8</accession>
<gene>
    <name evidence="3" type="primary">RTase</name>
    <name evidence="3" type="ORF">EVAR_40432_1</name>
</gene>
<dbReference type="PROSITE" id="PS50878">
    <property type="entry name" value="RT_POL"/>
    <property type="match status" value="1"/>
</dbReference>
<keyword evidence="3" id="KW-0695">RNA-directed DNA polymerase</keyword>
<evidence type="ECO:0000259" key="2">
    <source>
        <dbReference type="PROSITE" id="PS50878"/>
    </source>
</evidence>
<dbReference type="EMBL" id="BGZK01000693">
    <property type="protein sequence ID" value="GBP56441.1"/>
    <property type="molecule type" value="Genomic_DNA"/>
</dbReference>
<dbReference type="STRING" id="151549.A0A4C1WYK8"/>
<name>A0A4C1WYK8_EUMVA</name>